<reference evidence="1 2" key="1">
    <citation type="submission" date="2018-01" db="EMBL/GenBank/DDBJ databases">
        <title>Glutamicibacter soli strain NHPC-3 Whole genome sequence and assembly.</title>
        <authorList>
            <person name="Choudhury P."/>
            <person name="Gupta D."/>
            <person name="Sengupta K."/>
            <person name="Jawed A."/>
            <person name="Sultana N."/>
            <person name="Saha P."/>
        </authorList>
    </citation>
    <scope>NUCLEOTIDE SEQUENCE [LARGE SCALE GENOMIC DNA]</scope>
    <source>
        <strain evidence="1 2">NHPC-3</strain>
    </source>
</reference>
<proteinExistence type="predicted"/>
<gene>
    <name evidence="1" type="ORF">C1H84_15975</name>
</gene>
<protein>
    <submittedName>
        <fullName evidence="1">Uncharacterized protein</fullName>
    </submittedName>
</protein>
<accession>A0A365Y9F0</accession>
<dbReference type="EMBL" id="POAF01000009">
    <property type="protein sequence ID" value="RBL99188.1"/>
    <property type="molecule type" value="Genomic_DNA"/>
</dbReference>
<organism evidence="1 2">
    <name type="scientific">Glutamicibacter soli</name>
    <dbReference type="NCBI Taxonomy" id="453836"/>
    <lineage>
        <taxon>Bacteria</taxon>
        <taxon>Bacillati</taxon>
        <taxon>Actinomycetota</taxon>
        <taxon>Actinomycetes</taxon>
        <taxon>Micrococcales</taxon>
        <taxon>Micrococcaceae</taxon>
        <taxon>Glutamicibacter</taxon>
    </lineage>
</organism>
<dbReference type="AlphaFoldDB" id="A0A365Y9F0"/>
<name>A0A365Y9F0_9MICC</name>
<dbReference type="RefSeq" id="WP_113607960.1">
    <property type="nucleotide sequence ID" value="NZ_CM125969.1"/>
</dbReference>
<evidence type="ECO:0000313" key="2">
    <source>
        <dbReference type="Proteomes" id="UP000252167"/>
    </source>
</evidence>
<dbReference type="Proteomes" id="UP000252167">
    <property type="component" value="Unassembled WGS sequence"/>
</dbReference>
<sequence length="133" mass="15132">MPNELTTRLDRVVAATFAEGFSVLETDLRENPPRYSVLVGSTADPSCTAFIRLDGVWLEAFIPELGVHCALLDDESDADFDLGRLCRALRVYLRGEARIEQRRRFLRPGAKTTVHIDLEGRRWSLGRNRWSLT</sequence>
<evidence type="ECO:0000313" key="1">
    <source>
        <dbReference type="EMBL" id="RBL99188.1"/>
    </source>
</evidence>
<comment type="caution">
    <text evidence="1">The sequence shown here is derived from an EMBL/GenBank/DDBJ whole genome shotgun (WGS) entry which is preliminary data.</text>
</comment>
<keyword evidence="2" id="KW-1185">Reference proteome</keyword>